<feature type="compositionally biased region" description="Gly residues" evidence="1">
    <location>
        <begin position="471"/>
        <end position="491"/>
    </location>
</feature>
<gene>
    <name evidence="5" type="ORF">MUN33_07000</name>
</gene>
<dbReference type="PANTHER" id="PTHR38149">
    <property type="entry name" value="ATPASE"/>
    <property type="match status" value="1"/>
</dbReference>
<dbReference type="EMBL" id="JALIEA010000012">
    <property type="protein sequence ID" value="MCJ7858463.1"/>
    <property type="molecule type" value="Genomic_DNA"/>
</dbReference>
<dbReference type="InterPro" id="IPR027417">
    <property type="entry name" value="P-loop_NTPase"/>
</dbReference>
<feature type="domain" description="MRB1590-like C-terminal" evidence="4">
    <location>
        <begin position="496"/>
        <end position="592"/>
    </location>
</feature>
<feature type="domain" description="ATPase of the ABC class C-terminal" evidence="2">
    <location>
        <begin position="187"/>
        <end position="450"/>
    </location>
</feature>
<organism evidence="5 6">
    <name type="scientific">Corynebacterium kalidii</name>
    <dbReference type="NCBI Taxonomy" id="2931982"/>
    <lineage>
        <taxon>Bacteria</taxon>
        <taxon>Bacillati</taxon>
        <taxon>Actinomycetota</taxon>
        <taxon>Actinomycetes</taxon>
        <taxon>Mycobacteriales</taxon>
        <taxon>Corynebacteriaceae</taxon>
        <taxon>Corynebacterium</taxon>
    </lineage>
</organism>
<evidence type="ECO:0000313" key="6">
    <source>
        <dbReference type="Proteomes" id="UP001139207"/>
    </source>
</evidence>
<dbReference type="Pfam" id="PF21117">
    <property type="entry name" value="MRB1590_C"/>
    <property type="match status" value="1"/>
</dbReference>
<evidence type="ECO:0000313" key="5">
    <source>
        <dbReference type="EMBL" id="MCJ7858463.1"/>
    </source>
</evidence>
<dbReference type="InterPro" id="IPR046834">
    <property type="entry name" value="ABC_ATPase_C"/>
</dbReference>
<dbReference type="Pfam" id="PF20446">
    <property type="entry name" value="ABC_N"/>
    <property type="match status" value="1"/>
</dbReference>
<feature type="domain" description="ATPase of the ABC class N-terminal" evidence="3">
    <location>
        <begin position="13"/>
        <end position="176"/>
    </location>
</feature>
<protein>
    <submittedName>
        <fullName evidence="5">ABC-ATPase domain-containing protein</fullName>
    </submittedName>
</protein>
<dbReference type="InterPro" id="IPR046833">
    <property type="entry name" value="ABC_N"/>
</dbReference>
<keyword evidence="6" id="KW-1185">Reference proteome</keyword>
<dbReference type="InterPro" id="IPR019195">
    <property type="entry name" value="ABC_ATPase_put"/>
</dbReference>
<proteinExistence type="predicted"/>
<sequence>MTPGHSHPGRTTDLGSTLSSLDGSGYGAYKKLHGEHHLQTPSGTPVTLSVDKVQSDPFAPPSLVQVSVPLSATGIAPDLVGSRRDAVPVRDHLTRRVAAAIATHNPSGGKGSGFLAVDAPGQQVIDRSSVVIDADRDRVTVRLEAALPAQGRRIRGPAAATLFCEVLPAVVQEALVDLDSPALDALSLAHETYLDQEFLRGALDGMGLVGFVADGSVLPRAAGNSQRPLSGAVAFRSPESLRHSVALPSGRTVTGLGVPAGVTLVVGGGYHGKSTLLRTLELGIYNHVPGDGREFAVTDPDAVALRAEDGRAVTDVDISPFLHDLPGAGRSPDTRCFSTTNASGSTSQAAGLVEALDCGARTLLIDEDTSATNFMIRDDRMRTLVPSAKEPITPLVDRVRSLWEDHGVSTVLVAGGSGMFIDVADTVIMLDNYRPVDVTARAAELAEPSGGQAMPRPGRRRPGPFSFRPPSGGGRGGRGGRGGQGGRGGRGPRPPQAKGLDTIRVGEESIDLSAWAQLVDPSQTAAVAAALSQVSFDGDTTLDEVVDEVVRRIRDGGLDVLSAHGRGRHPGRLAGVRRHEIAAAVNRYRGLRPRGRG</sequence>
<dbReference type="RefSeq" id="WP_244804187.1">
    <property type="nucleotide sequence ID" value="NZ_JALIEA010000012.1"/>
</dbReference>
<name>A0A9X2AZ56_9CORY</name>
<feature type="region of interest" description="Disordered" evidence="1">
    <location>
        <begin position="445"/>
        <end position="499"/>
    </location>
</feature>
<evidence type="ECO:0000259" key="4">
    <source>
        <dbReference type="Pfam" id="PF21117"/>
    </source>
</evidence>
<accession>A0A9X2AZ56</accession>
<dbReference type="InterPro" id="IPR049069">
    <property type="entry name" value="MRB1590-like_C"/>
</dbReference>
<dbReference type="Proteomes" id="UP001139207">
    <property type="component" value="Unassembled WGS sequence"/>
</dbReference>
<dbReference type="Pfam" id="PF09818">
    <property type="entry name" value="ABC_ATPase"/>
    <property type="match status" value="1"/>
</dbReference>
<dbReference type="AlphaFoldDB" id="A0A9X2AZ56"/>
<evidence type="ECO:0000259" key="2">
    <source>
        <dbReference type="Pfam" id="PF09818"/>
    </source>
</evidence>
<evidence type="ECO:0000256" key="1">
    <source>
        <dbReference type="SAM" id="MobiDB-lite"/>
    </source>
</evidence>
<comment type="caution">
    <text evidence="5">The sequence shown here is derived from an EMBL/GenBank/DDBJ whole genome shotgun (WGS) entry which is preliminary data.</text>
</comment>
<dbReference type="PANTHER" id="PTHR38149:SF1">
    <property type="entry name" value="ATPASE"/>
    <property type="match status" value="1"/>
</dbReference>
<dbReference type="SUPFAM" id="SSF52540">
    <property type="entry name" value="P-loop containing nucleoside triphosphate hydrolases"/>
    <property type="match status" value="1"/>
</dbReference>
<evidence type="ECO:0000259" key="3">
    <source>
        <dbReference type="Pfam" id="PF20446"/>
    </source>
</evidence>
<reference evidence="5" key="1">
    <citation type="submission" date="2022-04" db="EMBL/GenBank/DDBJ databases">
        <title>Corynebacterium kalidii LD5P10.</title>
        <authorList>
            <person name="Sun J.Q."/>
        </authorList>
    </citation>
    <scope>NUCLEOTIDE SEQUENCE</scope>
    <source>
        <strain evidence="5">LD5P10</strain>
    </source>
</reference>